<dbReference type="AlphaFoldDB" id="A0A1T5JS38"/>
<dbReference type="PANTHER" id="PTHR43328">
    <property type="entry name" value="ACETYLTRANSFERASE-RELATED"/>
    <property type="match status" value="1"/>
</dbReference>
<evidence type="ECO:0000259" key="1">
    <source>
        <dbReference type="PROSITE" id="PS51186"/>
    </source>
</evidence>
<dbReference type="OrthoDB" id="9801656at2"/>
<evidence type="ECO:0000313" key="3">
    <source>
        <dbReference type="Proteomes" id="UP000190341"/>
    </source>
</evidence>
<dbReference type="Pfam" id="PF13302">
    <property type="entry name" value="Acetyltransf_3"/>
    <property type="match status" value="1"/>
</dbReference>
<protein>
    <submittedName>
        <fullName evidence="2">Protein N-acetyltransferase, RimJ/RimL family</fullName>
    </submittedName>
</protein>
<organism evidence="2 3">
    <name type="scientific">Pseudoxanthomonas indica</name>
    <dbReference type="NCBI Taxonomy" id="428993"/>
    <lineage>
        <taxon>Bacteria</taxon>
        <taxon>Pseudomonadati</taxon>
        <taxon>Pseudomonadota</taxon>
        <taxon>Gammaproteobacteria</taxon>
        <taxon>Lysobacterales</taxon>
        <taxon>Lysobacteraceae</taxon>
        <taxon>Pseudoxanthomonas</taxon>
    </lineage>
</organism>
<dbReference type="STRING" id="428993.SAMN06296058_1034"/>
<dbReference type="GO" id="GO:0016747">
    <property type="term" value="F:acyltransferase activity, transferring groups other than amino-acyl groups"/>
    <property type="evidence" value="ECO:0007669"/>
    <property type="project" value="InterPro"/>
</dbReference>
<dbReference type="InterPro" id="IPR016181">
    <property type="entry name" value="Acyl_CoA_acyltransferase"/>
</dbReference>
<dbReference type="Proteomes" id="UP000190341">
    <property type="component" value="Unassembled WGS sequence"/>
</dbReference>
<name>A0A1T5JS38_9GAMM</name>
<sequence>MVEGKEVRLRGDGFVLRRWKAEDARWLIRHANDAEVAAPLSDRFPHPYRREDAWRFLAGEVVNLDEPVFAIDVDGRACGGIGARLLGGDHQGSAELGYWLGRRLWGRGLMSRVVADFVPWLMQHHDIHRVQAVVLTQNAASARVLEKAGFAQEGILRQSFLKHGRPHDVRMYARVRAEQA</sequence>
<feature type="domain" description="N-acetyltransferase" evidence="1">
    <location>
        <begin position="14"/>
        <end position="176"/>
    </location>
</feature>
<dbReference type="SUPFAM" id="SSF55729">
    <property type="entry name" value="Acyl-CoA N-acyltransferases (Nat)"/>
    <property type="match status" value="1"/>
</dbReference>
<keyword evidence="3" id="KW-1185">Reference proteome</keyword>
<dbReference type="EMBL" id="FUZV01000001">
    <property type="protein sequence ID" value="SKC54174.1"/>
    <property type="molecule type" value="Genomic_DNA"/>
</dbReference>
<dbReference type="Gene3D" id="3.40.630.30">
    <property type="match status" value="1"/>
</dbReference>
<accession>A0A1T5JS38</accession>
<dbReference type="RefSeq" id="WP_079724429.1">
    <property type="nucleotide sequence ID" value="NZ_BMCL01000002.1"/>
</dbReference>
<dbReference type="PROSITE" id="PS51186">
    <property type="entry name" value="GNAT"/>
    <property type="match status" value="1"/>
</dbReference>
<evidence type="ECO:0000313" key="2">
    <source>
        <dbReference type="EMBL" id="SKC54174.1"/>
    </source>
</evidence>
<reference evidence="2 3" key="1">
    <citation type="submission" date="2017-02" db="EMBL/GenBank/DDBJ databases">
        <authorList>
            <person name="Peterson S.W."/>
        </authorList>
    </citation>
    <scope>NUCLEOTIDE SEQUENCE [LARGE SCALE GENOMIC DNA]</scope>
    <source>
        <strain evidence="2 3">P15</strain>
    </source>
</reference>
<gene>
    <name evidence="2" type="ORF">SAMN06296058_1034</name>
</gene>
<proteinExistence type="predicted"/>
<dbReference type="PANTHER" id="PTHR43328:SF1">
    <property type="entry name" value="N-ACETYLTRANSFERASE DOMAIN-CONTAINING PROTEIN"/>
    <property type="match status" value="1"/>
</dbReference>
<dbReference type="InterPro" id="IPR000182">
    <property type="entry name" value="GNAT_dom"/>
</dbReference>
<keyword evidence="2" id="KW-0808">Transferase</keyword>